<comment type="function">
    <text evidence="18">Hydrolyzes DNA under acidic conditions with a preference for double-stranded DNA. Plays a major role in the clearance of nucleic acids generated through apoptosis, hence preventing autoinflammation. Necessary for proper fetal development and for definitive erythropoiesis in fetal liver and bone marrow, where it degrades nuclear DNA expelled from erythroid precursor cells.</text>
</comment>
<evidence type="ECO:0000256" key="4">
    <source>
        <dbReference type="ARBA" id="ARBA00012036"/>
    </source>
</evidence>
<dbReference type="EC" id="3.1.22.1" evidence="4"/>
<dbReference type="GO" id="GO:0004531">
    <property type="term" value="F:deoxyribonuclease II activity"/>
    <property type="evidence" value="ECO:0007669"/>
    <property type="project" value="UniProtKB-EC"/>
</dbReference>
<evidence type="ECO:0000256" key="15">
    <source>
        <dbReference type="ARBA" id="ARBA00041393"/>
    </source>
</evidence>
<proteinExistence type="inferred from homology"/>
<evidence type="ECO:0000256" key="6">
    <source>
        <dbReference type="ARBA" id="ARBA00022703"/>
    </source>
</evidence>
<comment type="subcellular location">
    <subcellularLocation>
        <location evidence="2">Lysosome</location>
    </subcellularLocation>
</comment>
<evidence type="ECO:0000256" key="10">
    <source>
        <dbReference type="ARBA" id="ARBA00022801"/>
    </source>
</evidence>
<feature type="compositionally biased region" description="Basic and acidic residues" evidence="19">
    <location>
        <begin position="143"/>
        <end position="158"/>
    </location>
</feature>
<dbReference type="Pfam" id="PF03265">
    <property type="entry name" value="DNase_II"/>
    <property type="match status" value="1"/>
</dbReference>
<comment type="similarity">
    <text evidence="3">Belongs to the DNase II family.</text>
</comment>
<dbReference type="InterPro" id="IPR004947">
    <property type="entry name" value="DNase_II"/>
</dbReference>
<dbReference type="PANTHER" id="PTHR10858">
    <property type="entry name" value="DEOXYRIBONUCLEASE II"/>
    <property type="match status" value="1"/>
</dbReference>
<evidence type="ECO:0000256" key="12">
    <source>
        <dbReference type="ARBA" id="ARBA00023180"/>
    </source>
</evidence>
<dbReference type="Ensembl" id="ENSSLUT00000047370.1">
    <property type="protein sequence ID" value="ENSSLUP00000045947.1"/>
    <property type="gene ID" value="ENSSLUG00000020234.1"/>
</dbReference>
<evidence type="ECO:0000256" key="17">
    <source>
        <dbReference type="ARBA" id="ARBA00043033"/>
    </source>
</evidence>
<organism evidence="20 21">
    <name type="scientific">Sander lucioperca</name>
    <name type="common">Pike-perch</name>
    <name type="synonym">Perca lucioperca</name>
    <dbReference type="NCBI Taxonomy" id="283035"/>
    <lineage>
        <taxon>Eukaryota</taxon>
        <taxon>Metazoa</taxon>
        <taxon>Chordata</taxon>
        <taxon>Craniata</taxon>
        <taxon>Vertebrata</taxon>
        <taxon>Euteleostomi</taxon>
        <taxon>Actinopterygii</taxon>
        <taxon>Neopterygii</taxon>
        <taxon>Teleostei</taxon>
        <taxon>Neoteleostei</taxon>
        <taxon>Acanthomorphata</taxon>
        <taxon>Eupercaria</taxon>
        <taxon>Perciformes</taxon>
        <taxon>Percoidei</taxon>
        <taxon>Percidae</taxon>
        <taxon>Luciopercinae</taxon>
        <taxon>Sander</taxon>
    </lineage>
</organism>
<comment type="catalytic activity">
    <reaction evidence="1">
        <text>Endonucleolytic cleavage to nucleoside 3'-phosphates and 3'-phosphooligonucleotide end-products.</text>
        <dbReference type="EC" id="3.1.22.1"/>
    </reaction>
</comment>
<protein>
    <recommendedName>
        <fullName evidence="14">Deoxyribonuclease-2-alpha</fullName>
        <ecNumber evidence="4">3.1.22.1</ecNumber>
    </recommendedName>
    <alternativeName>
        <fullName evidence="15">Acid DNase</fullName>
    </alternativeName>
    <alternativeName>
        <fullName evidence="17">Deoxyribonuclease II alpha</fullName>
    </alternativeName>
    <alternativeName>
        <fullName evidence="16">Lysosomal DNase II</fullName>
    </alternativeName>
</protein>
<evidence type="ECO:0000256" key="11">
    <source>
        <dbReference type="ARBA" id="ARBA00023157"/>
    </source>
</evidence>
<sequence length="295" mass="33804">QQLKHISHVLHLNQNVIFLSCSGTQIAWFIFFKAKFALYQFQLMKSHIRTLNNYQPIVLCLSVDVSGVVMMDKTTTGVWLLHSTPRFPFLRDQNKFWPDSGAKNAQTFICVTFKYDEFQQIGNVITFTFDDHIPADFHENLQKLRGDDNNNRPQRDNEVSTQDLTSEGGTSFCSFAKKRCKDLYSHIVATYKTDVRVQTWGGQSGRDGDYCEDKQRQVINIDSLKTDLGTWNAGNDHSKWCVSTESKNHLICIADMNRSDSQYERPGGALCFEHKKASQLFKGVRLCESDCDSDK</sequence>
<dbReference type="AlphaFoldDB" id="A0A8C9ZX79"/>
<accession>A0A8C9ZX79</accession>
<dbReference type="GO" id="GO:0005764">
    <property type="term" value="C:lysosome"/>
    <property type="evidence" value="ECO:0007669"/>
    <property type="project" value="UniProtKB-SubCell"/>
</dbReference>
<dbReference type="Proteomes" id="UP000694568">
    <property type="component" value="Unplaced"/>
</dbReference>
<evidence type="ECO:0000256" key="18">
    <source>
        <dbReference type="ARBA" id="ARBA00045381"/>
    </source>
</evidence>
<evidence type="ECO:0000256" key="13">
    <source>
        <dbReference type="ARBA" id="ARBA00023228"/>
    </source>
</evidence>
<dbReference type="GO" id="GO:0006309">
    <property type="term" value="P:apoptotic DNA fragmentation"/>
    <property type="evidence" value="ECO:0007669"/>
    <property type="project" value="TreeGrafter"/>
</dbReference>
<keyword evidence="10" id="KW-0378">Hydrolase</keyword>
<evidence type="ECO:0000256" key="8">
    <source>
        <dbReference type="ARBA" id="ARBA00022729"/>
    </source>
</evidence>
<evidence type="ECO:0000256" key="7">
    <source>
        <dbReference type="ARBA" id="ARBA00022722"/>
    </source>
</evidence>
<evidence type="ECO:0000313" key="20">
    <source>
        <dbReference type="Ensembl" id="ENSSLUP00000045947.1"/>
    </source>
</evidence>
<evidence type="ECO:0000256" key="19">
    <source>
        <dbReference type="SAM" id="MobiDB-lite"/>
    </source>
</evidence>
<keyword evidence="11" id="KW-1015">Disulfide bond</keyword>
<evidence type="ECO:0000256" key="5">
    <source>
        <dbReference type="ARBA" id="ARBA00022473"/>
    </source>
</evidence>
<reference evidence="20" key="2">
    <citation type="submission" date="2025-09" db="UniProtKB">
        <authorList>
            <consortium name="Ensembl"/>
        </authorList>
    </citation>
    <scope>IDENTIFICATION</scope>
</reference>
<evidence type="ECO:0000256" key="14">
    <source>
        <dbReference type="ARBA" id="ARBA00039868"/>
    </source>
</evidence>
<keyword evidence="9" id="KW-0255">Endonuclease</keyword>
<evidence type="ECO:0000313" key="21">
    <source>
        <dbReference type="Proteomes" id="UP000694568"/>
    </source>
</evidence>
<keyword evidence="6" id="KW-0053">Apoptosis</keyword>
<evidence type="ECO:0000256" key="16">
    <source>
        <dbReference type="ARBA" id="ARBA00041918"/>
    </source>
</evidence>
<evidence type="ECO:0000256" key="1">
    <source>
        <dbReference type="ARBA" id="ARBA00000447"/>
    </source>
</evidence>
<keyword evidence="7" id="KW-0540">Nuclease</keyword>
<keyword evidence="8" id="KW-0732">Signal</keyword>
<evidence type="ECO:0000256" key="2">
    <source>
        <dbReference type="ARBA" id="ARBA00004371"/>
    </source>
</evidence>
<evidence type="ECO:0000256" key="9">
    <source>
        <dbReference type="ARBA" id="ARBA00022759"/>
    </source>
</evidence>
<evidence type="ECO:0000256" key="3">
    <source>
        <dbReference type="ARBA" id="ARBA00007527"/>
    </source>
</evidence>
<keyword evidence="12" id="KW-0325">Glycoprotein</keyword>
<name>A0A8C9ZX79_SANLU</name>
<dbReference type="PANTHER" id="PTHR10858:SF9">
    <property type="entry name" value="DEOXYRIBONUCLEASE-2-ALPHA"/>
    <property type="match status" value="1"/>
</dbReference>
<reference evidence="20" key="1">
    <citation type="submission" date="2025-08" db="UniProtKB">
        <authorList>
            <consortium name="Ensembl"/>
        </authorList>
    </citation>
    <scope>IDENTIFICATION</scope>
</reference>
<dbReference type="GeneTree" id="ENSGT00390000002634"/>
<keyword evidence="21" id="KW-1185">Reference proteome</keyword>
<keyword evidence="5" id="KW-0217">Developmental protein</keyword>
<keyword evidence="13" id="KW-0458">Lysosome</keyword>
<feature type="region of interest" description="Disordered" evidence="19">
    <location>
        <begin position="143"/>
        <end position="166"/>
    </location>
</feature>